<reference evidence="2" key="1">
    <citation type="submission" date="2022-11" db="UniProtKB">
        <authorList>
            <consortium name="WormBaseParasite"/>
        </authorList>
    </citation>
    <scope>IDENTIFICATION</scope>
</reference>
<protein>
    <submittedName>
        <fullName evidence="2">Uncharacterized protein</fullName>
    </submittedName>
</protein>
<evidence type="ECO:0000313" key="1">
    <source>
        <dbReference type="Proteomes" id="UP000887540"/>
    </source>
</evidence>
<organism evidence="1 2">
    <name type="scientific">Acrobeloides nanus</name>
    <dbReference type="NCBI Taxonomy" id="290746"/>
    <lineage>
        <taxon>Eukaryota</taxon>
        <taxon>Metazoa</taxon>
        <taxon>Ecdysozoa</taxon>
        <taxon>Nematoda</taxon>
        <taxon>Chromadorea</taxon>
        <taxon>Rhabditida</taxon>
        <taxon>Tylenchina</taxon>
        <taxon>Cephalobomorpha</taxon>
        <taxon>Cephaloboidea</taxon>
        <taxon>Cephalobidae</taxon>
        <taxon>Acrobeloides</taxon>
    </lineage>
</organism>
<dbReference type="Pfam" id="PF07914">
    <property type="entry name" value="DUF1679"/>
    <property type="match status" value="1"/>
</dbReference>
<accession>A0A914D8M6</accession>
<evidence type="ECO:0000313" key="2">
    <source>
        <dbReference type="WBParaSite" id="ACRNAN_scaffold19690.g26002.t1"/>
    </source>
</evidence>
<sequence length="174" mass="20197">VTARDISENKGFASRIFKTNIYIENNPESVYNFVMKIPTSDCMNHVMDETMDKDNKDSIVMMQDGKLDEKLAQIHNVECDFYGIFKDIKGLPMARVMYTQKFLPQENRIGVIFMEDLSGKMDILGIFGSLNVHQIKTIVKHLAAFHAQLYNMEEKWKNRFPFKVIDEDFVIDDG</sequence>
<keyword evidence="1" id="KW-1185">Reference proteome</keyword>
<dbReference type="PANTHER" id="PTHR23020:SF41">
    <property type="entry name" value="AMINOGLYCOSIDE PHOSPHOTRANSFERASE DOMAIN-CONTAINING PROTEIN"/>
    <property type="match status" value="1"/>
</dbReference>
<dbReference type="InterPro" id="IPR012877">
    <property type="entry name" value="Dhs-27"/>
</dbReference>
<dbReference type="InterPro" id="IPR052961">
    <property type="entry name" value="Oxido-Kinase-like_Enzymes"/>
</dbReference>
<proteinExistence type="predicted"/>
<dbReference type="Proteomes" id="UP000887540">
    <property type="component" value="Unplaced"/>
</dbReference>
<dbReference type="WBParaSite" id="ACRNAN_scaffold19690.g26002.t1">
    <property type="protein sequence ID" value="ACRNAN_scaffold19690.g26002.t1"/>
    <property type="gene ID" value="ACRNAN_scaffold19690.g26002"/>
</dbReference>
<dbReference type="AlphaFoldDB" id="A0A914D8M6"/>
<name>A0A914D8M6_9BILA</name>
<dbReference type="PANTHER" id="PTHR23020">
    <property type="entry name" value="UNCHARACTERIZED NUCLEAR HORMONE RECEPTOR-RELATED"/>
    <property type="match status" value="1"/>
</dbReference>